<dbReference type="EMBL" id="QGKV02000759">
    <property type="protein sequence ID" value="KAF3561534.1"/>
    <property type="molecule type" value="Genomic_DNA"/>
</dbReference>
<protein>
    <submittedName>
        <fullName evidence="2">Uncharacterized protein</fullName>
    </submittedName>
</protein>
<keyword evidence="3" id="KW-1185">Reference proteome</keyword>
<evidence type="ECO:0000313" key="2">
    <source>
        <dbReference type="EMBL" id="KAF3561534.1"/>
    </source>
</evidence>
<gene>
    <name evidence="2" type="ORF">DY000_02012769</name>
</gene>
<name>A0ABQ7CQ81_BRACR</name>
<accession>A0ABQ7CQ81</accession>
<feature type="region of interest" description="Disordered" evidence="1">
    <location>
        <begin position="64"/>
        <end position="88"/>
    </location>
</feature>
<comment type="caution">
    <text evidence="2">The sequence shown here is derived from an EMBL/GenBank/DDBJ whole genome shotgun (WGS) entry which is preliminary data.</text>
</comment>
<organism evidence="2 3">
    <name type="scientific">Brassica cretica</name>
    <name type="common">Mustard</name>
    <dbReference type="NCBI Taxonomy" id="69181"/>
    <lineage>
        <taxon>Eukaryota</taxon>
        <taxon>Viridiplantae</taxon>
        <taxon>Streptophyta</taxon>
        <taxon>Embryophyta</taxon>
        <taxon>Tracheophyta</taxon>
        <taxon>Spermatophyta</taxon>
        <taxon>Magnoliopsida</taxon>
        <taxon>eudicotyledons</taxon>
        <taxon>Gunneridae</taxon>
        <taxon>Pentapetalae</taxon>
        <taxon>rosids</taxon>
        <taxon>malvids</taxon>
        <taxon>Brassicales</taxon>
        <taxon>Brassicaceae</taxon>
        <taxon>Brassiceae</taxon>
        <taxon>Brassica</taxon>
    </lineage>
</organism>
<reference evidence="2 3" key="1">
    <citation type="journal article" date="2020" name="BMC Genomics">
        <title>Intraspecific diversification of the crop wild relative Brassica cretica Lam. using demographic model selection.</title>
        <authorList>
            <person name="Kioukis A."/>
            <person name="Michalopoulou V.A."/>
            <person name="Briers L."/>
            <person name="Pirintsos S."/>
            <person name="Studholme D.J."/>
            <person name="Pavlidis P."/>
            <person name="Sarris P.F."/>
        </authorList>
    </citation>
    <scope>NUCLEOTIDE SEQUENCE [LARGE SCALE GENOMIC DNA]</scope>
    <source>
        <strain evidence="3">cv. PFS-1207/04</strain>
    </source>
</reference>
<dbReference type="Proteomes" id="UP000266723">
    <property type="component" value="Unassembled WGS sequence"/>
</dbReference>
<feature type="compositionally biased region" description="Basic and acidic residues" evidence="1">
    <location>
        <begin position="68"/>
        <end position="88"/>
    </location>
</feature>
<evidence type="ECO:0000256" key="1">
    <source>
        <dbReference type="SAM" id="MobiDB-lite"/>
    </source>
</evidence>
<evidence type="ECO:0000313" key="3">
    <source>
        <dbReference type="Proteomes" id="UP000266723"/>
    </source>
</evidence>
<proteinExistence type="predicted"/>
<sequence length="88" mass="10410">MSRKSEVTVERYLNRFRWKLKQRLETTGVSRELASLVSETATVQMKRLKTCCFLERPNTAVSSSECSEQQHRELRISEKPLKERENHI</sequence>